<evidence type="ECO:0000256" key="4">
    <source>
        <dbReference type="ARBA" id="ARBA00017099"/>
    </source>
</evidence>
<evidence type="ECO:0000256" key="6">
    <source>
        <dbReference type="RuleBase" id="RU364082"/>
    </source>
</evidence>
<evidence type="ECO:0000313" key="8">
    <source>
        <dbReference type="EMBL" id="NHF59078.1"/>
    </source>
</evidence>
<dbReference type="Pfam" id="PF04321">
    <property type="entry name" value="RmlD_sub_bind"/>
    <property type="match status" value="1"/>
</dbReference>
<comment type="pathway">
    <text evidence="1 6">Carbohydrate biosynthesis; dTDP-L-rhamnose biosynthesis.</text>
</comment>
<dbReference type="InterPro" id="IPR005913">
    <property type="entry name" value="dTDP_dehydrorham_reduct"/>
</dbReference>
<name>A0A967ARR1_9FLAO</name>
<reference evidence="8" key="2">
    <citation type="submission" date="2020-03" db="EMBL/GenBank/DDBJ databases">
        <title>Flavobacteriaceae bacterium strain TP-CH-4, a member of the family Flavobacteriaceae isolated from a deep-sea seamount.</title>
        <authorList>
            <person name="Zhang D.-C."/>
        </authorList>
    </citation>
    <scope>NUCLEOTIDE SEQUENCE</scope>
    <source>
        <strain evidence="8">TP-CH-4</strain>
    </source>
</reference>
<dbReference type="GO" id="GO:0008831">
    <property type="term" value="F:dTDP-4-dehydrorhamnose reductase activity"/>
    <property type="evidence" value="ECO:0007669"/>
    <property type="project" value="UniProtKB-EC"/>
</dbReference>
<evidence type="ECO:0000256" key="5">
    <source>
        <dbReference type="ARBA" id="ARBA00048200"/>
    </source>
</evidence>
<sequence length="288" mass="31985">MKRVLVTGGQGQLATCIRDIAGDYPYYDFTFIDLDELDITDQMAVENYFDQNRMSVCVNCAAYTAVDKAEVENEMTEKVNVDGAKHLAEACKAQNAVFIQISTDFVFDGNSSSPYTEKDKTNPLSVYGLTKLAGEVATANALDNHYILRTSWLYSEHGNNFLKTMLRLGAEREQLGVVFDQIGTPTYAGDLAQLVLKIITEKVDAFGTYHFSNEGVASWYDFAKAIFDLSGTAVKLLPIKAEAYPTPARRPAFSVLDKSKIKAALNIEIPYWRDSLVTALKKIEEGNH</sequence>
<dbReference type="EMBL" id="VIKU02000001">
    <property type="protein sequence ID" value="NHF59078.1"/>
    <property type="molecule type" value="Genomic_DNA"/>
</dbReference>
<keyword evidence="9" id="KW-1185">Reference proteome</keyword>
<protein>
    <recommendedName>
        <fullName evidence="4 6">dTDP-4-dehydrorhamnose reductase</fullName>
        <ecNumber evidence="3 6">1.1.1.133</ecNumber>
    </recommendedName>
</protein>
<keyword evidence="6 8" id="KW-0560">Oxidoreductase</keyword>
<comment type="caution">
    <text evidence="8">The sequence shown here is derived from an EMBL/GenBank/DDBJ whole genome shotgun (WGS) entry which is preliminary data.</text>
</comment>
<dbReference type="AlphaFoldDB" id="A0A967ARR1"/>
<evidence type="ECO:0000256" key="2">
    <source>
        <dbReference type="ARBA" id="ARBA00010944"/>
    </source>
</evidence>
<dbReference type="GO" id="GO:0005829">
    <property type="term" value="C:cytosol"/>
    <property type="evidence" value="ECO:0007669"/>
    <property type="project" value="TreeGrafter"/>
</dbReference>
<dbReference type="InterPro" id="IPR029903">
    <property type="entry name" value="RmlD-like-bd"/>
</dbReference>
<dbReference type="InterPro" id="IPR036291">
    <property type="entry name" value="NAD(P)-bd_dom_sf"/>
</dbReference>
<feature type="domain" description="RmlD-like substrate binding" evidence="7">
    <location>
        <begin position="3"/>
        <end position="283"/>
    </location>
</feature>
<dbReference type="EC" id="1.1.1.133" evidence="3 6"/>
<dbReference type="SUPFAM" id="SSF51735">
    <property type="entry name" value="NAD(P)-binding Rossmann-fold domains"/>
    <property type="match status" value="1"/>
</dbReference>
<keyword evidence="6" id="KW-0521">NADP</keyword>
<evidence type="ECO:0000256" key="1">
    <source>
        <dbReference type="ARBA" id="ARBA00004781"/>
    </source>
</evidence>
<organism evidence="8 9">
    <name type="scientific">Pelagihabitans pacificus</name>
    <dbReference type="NCBI Taxonomy" id="2696054"/>
    <lineage>
        <taxon>Bacteria</taxon>
        <taxon>Pseudomonadati</taxon>
        <taxon>Bacteroidota</taxon>
        <taxon>Flavobacteriia</taxon>
        <taxon>Flavobacteriales</taxon>
        <taxon>Flavobacteriaceae</taxon>
        <taxon>Pelagihabitans</taxon>
    </lineage>
</organism>
<dbReference type="Gene3D" id="3.90.25.10">
    <property type="entry name" value="UDP-galactose 4-epimerase, domain 1"/>
    <property type="match status" value="1"/>
</dbReference>
<proteinExistence type="inferred from homology"/>
<dbReference type="Proteomes" id="UP000707206">
    <property type="component" value="Unassembled WGS sequence"/>
</dbReference>
<comment type="function">
    <text evidence="6">Catalyzes the reduction of dTDP-6-deoxy-L-lyxo-4-hexulose to yield dTDP-L-rhamnose.</text>
</comment>
<dbReference type="GO" id="GO:0019305">
    <property type="term" value="P:dTDP-rhamnose biosynthetic process"/>
    <property type="evidence" value="ECO:0007669"/>
    <property type="project" value="TreeGrafter"/>
</dbReference>
<dbReference type="PANTHER" id="PTHR10491:SF4">
    <property type="entry name" value="METHIONINE ADENOSYLTRANSFERASE 2 SUBUNIT BETA"/>
    <property type="match status" value="1"/>
</dbReference>
<dbReference type="NCBIfam" id="TIGR01214">
    <property type="entry name" value="rmlD"/>
    <property type="match status" value="1"/>
</dbReference>
<dbReference type="RefSeq" id="WP_152573529.1">
    <property type="nucleotide sequence ID" value="NZ_VIKU02000001.1"/>
</dbReference>
<evidence type="ECO:0000259" key="7">
    <source>
        <dbReference type="Pfam" id="PF04321"/>
    </source>
</evidence>
<dbReference type="PANTHER" id="PTHR10491">
    <property type="entry name" value="DTDP-4-DEHYDRORHAMNOSE REDUCTASE"/>
    <property type="match status" value="1"/>
</dbReference>
<comment type="similarity">
    <text evidence="2 6">Belongs to the dTDP-4-dehydrorhamnose reductase family.</text>
</comment>
<dbReference type="Gene3D" id="3.40.50.720">
    <property type="entry name" value="NAD(P)-binding Rossmann-like Domain"/>
    <property type="match status" value="1"/>
</dbReference>
<comment type="catalytic activity">
    <reaction evidence="5">
        <text>dTDP-beta-L-rhamnose + NADP(+) = dTDP-4-dehydro-beta-L-rhamnose + NADPH + H(+)</text>
        <dbReference type="Rhea" id="RHEA:21796"/>
        <dbReference type="ChEBI" id="CHEBI:15378"/>
        <dbReference type="ChEBI" id="CHEBI:57510"/>
        <dbReference type="ChEBI" id="CHEBI:57783"/>
        <dbReference type="ChEBI" id="CHEBI:58349"/>
        <dbReference type="ChEBI" id="CHEBI:62830"/>
        <dbReference type="EC" id="1.1.1.133"/>
    </reaction>
</comment>
<accession>A0A967ARR1</accession>
<gene>
    <name evidence="8" type="primary">rfbD</name>
    <name evidence="8" type="ORF">FK220_006990</name>
</gene>
<dbReference type="CDD" id="cd05254">
    <property type="entry name" value="dTDP_HR_like_SDR_e"/>
    <property type="match status" value="1"/>
</dbReference>
<reference evidence="8" key="1">
    <citation type="submission" date="2019-07" db="EMBL/GenBank/DDBJ databases">
        <authorList>
            <person name="De-Chao Zhang Q."/>
        </authorList>
    </citation>
    <scope>NUCLEOTIDE SEQUENCE</scope>
    <source>
        <strain evidence="8">TP-CH-4</strain>
    </source>
</reference>
<evidence type="ECO:0000256" key="3">
    <source>
        <dbReference type="ARBA" id="ARBA00012929"/>
    </source>
</evidence>
<evidence type="ECO:0000313" key="9">
    <source>
        <dbReference type="Proteomes" id="UP000707206"/>
    </source>
</evidence>